<sequence>MTAKSIIEVVGGRFISRGSGEGGDADDVGEPIEVPPTIPAPLATLLAAAIAKPRGERPSAQELLQAARKAEKEDDQQRQQTAAGATRPPLHHQPTTASTLPPSEQQPAIPKPSRPSPAHPPAGCTFRPQLTRIASRIQREGPVHERLYALRTAQKEEAVETTDEQRPWVCRAPGGLWRPKTGRSLCGSGCTRGGSGEERSRPIRTSRRTQQQHHSGRRWRWGGAGFAAGEGSRGIEQHAAIDRNLRVPRRGLWSDYGRDLEPLIGDIGCSASCALPEAAGASEEWLECLVRLLDVTERRPDLWQLRHLVFAATSLLPLSDIADIQASRLEQQAIAAATHHPENRNGDQKDTDPLPPPANRLRLLLILSHFLRCQHGRKDMTATSDLLPYSRWSRWWSRGR</sequence>
<feature type="compositionally biased region" description="Pro residues" evidence="1">
    <location>
        <begin position="109"/>
        <end position="120"/>
    </location>
</feature>
<name>A0A0G4EQ59_VITBC</name>
<feature type="region of interest" description="Disordered" evidence="1">
    <location>
        <begin position="15"/>
        <end position="37"/>
    </location>
</feature>
<dbReference type="VEuPathDB" id="CryptoDB:Vbra_5290"/>
<reference evidence="2 3" key="1">
    <citation type="submission" date="2014-11" db="EMBL/GenBank/DDBJ databases">
        <authorList>
            <person name="Zhu J."/>
            <person name="Qi W."/>
            <person name="Song R."/>
        </authorList>
    </citation>
    <scope>NUCLEOTIDE SEQUENCE [LARGE SCALE GENOMIC DNA]</scope>
</reference>
<accession>A0A0G4EQ59</accession>
<feature type="compositionally biased region" description="Low complexity" evidence="1">
    <location>
        <begin position="78"/>
        <end position="87"/>
    </location>
</feature>
<dbReference type="EMBL" id="CDMY01000288">
    <property type="protein sequence ID" value="CEL99744.1"/>
    <property type="molecule type" value="Genomic_DNA"/>
</dbReference>
<keyword evidence="3" id="KW-1185">Reference proteome</keyword>
<dbReference type="AlphaFoldDB" id="A0A0G4EQ59"/>
<gene>
    <name evidence="2" type="ORF">Vbra_5290</name>
</gene>
<feature type="compositionally biased region" description="Basic and acidic residues" evidence="1">
    <location>
        <begin position="68"/>
        <end position="77"/>
    </location>
</feature>
<evidence type="ECO:0000256" key="1">
    <source>
        <dbReference type="SAM" id="MobiDB-lite"/>
    </source>
</evidence>
<dbReference type="InParanoid" id="A0A0G4EQ59"/>
<proteinExistence type="predicted"/>
<feature type="compositionally biased region" description="Polar residues" evidence="1">
    <location>
        <begin position="93"/>
        <end position="106"/>
    </location>
</feature>
<protein>
    <submittedName>
        <fullName evidence="2">Uncharacterized protein</fullName>
    </submittedName>
</protein>
<evidence type="ECO:0000313" key="2">
    <source>
        <dbReference type="EMBL" id="CEL99744.1"/>
    </source>
</evidence>
<feature type="region of interest" description="Disordered" evidence="1">
    <location>
        <begin position="187"/>
        <end position="218"/>
    </location>
</feature>
<dbReference type="Proteomes" id="UP000041254">
    <property type="component" value="Unassembled WGS sequence"/>
</dbReference>
<evidence type="ECO:0000313" key="3">
    <source>
        <dbReference type="Proteomes" id="UP000041254"/>
    </source>
</evidence>
<feature type="compositionally biased region" description="Basic residues" evidence="1">
    <location>
        <begin position="202"/>
        <end position="218"/>
    </location>
</feature>
<organism evidence="2 3">
    <name type="scientific">Vitrella brassicaformis (strain CCMP3155)</name>
    <dbReference type="NCBI Taxonomy" id="1169540"/>
    <lineage>
        <taxon>Eukaryota</taxon>
        <taxon>Sar</taxon>
        <taxon>Alveolata</taxon>
        <taxon>Colpodellida</taxon>
        <taxon>Vitrellaceae</taxon>
        <taxon>Vitrella</taxon>
    </lineage>
</organism>
<feature type="region of interest" description="Disordered" evidence="1">
    <location>
        <begin position="53"/>
        <end position="126"/>
    </location>
</feature>